<comment type="caution">
    <text evidence="1">The sequence shown here is derived from an EMBL/GenBank/DDBJ whole genome shotgun (WGS) entry which is preliminary data.</text>
</comment>
<dbReference type="EMBL" id="BGPR01026073">
    <property type="protein sequence ID" value="GBN95514.1"/>
    <property type="molecule type" value="Genomic_DNA"/>
</dbReference>
<evidence type="ECO:0000313" key="1">
    <source>
        <dbReference type="EMBL" id="GBN95514.1"/>
    </source>
</evidence>
<dbReference type="AlphaFoldDB" id="A0A4Y2T4G9"/>
<organism evidence="1 2">
    <name type="scientific">Araneus ventricosus</name>
    <name type="common">Orbweaver spider</name>
    <name type="synonym">Epeira ventricosa</name>
    <dbReference type="NCBI Taxonomy" id="182803"/>
    <lineage>
        <taxon>Eukaryota</taxon>
        <taxon>Metazoa</taxon>
        <taxon>Ecdysozoa</taxon>
        <taxon>Arthropoda</taxon>
        <taxon>Chelicerata</taxon>
        <taxon>Arachnida</taxon>
        <taxon>Araneae</taxon>
        <taxon>Araneomorphae</taxon>
        <taxon>Entelegynae</taxon>
        <taxon>Araneoidea</taxon>
        <taxon>Araneidae</taxon>
        <taxon>Araneus</taxon>
    </lineage>
</organism>
<reference evidence="1 2" key="1">
    <citation type="journal article" date="2019" name="Sci. Rep.">
        <title>Orb-weaving spider Araneus ventricosus genome elucidates the spidroin gene catalogue.</title>
        <authorList>
            <person name="Kono N."/>
            <person name="Nakamura H."/>
            <person name="Ohtoshi R."/>
            <person name="Moran D.A.P."/>
            <person name="Shinohara A."/>
            <person name="Yoshida Y."/>
            <person name="Fujiwara M."/>
            <person name="Mori M."/>
            <person name="Tomita M."/>
            <person name="Arakawa K."/>
        </authorList>
    </citation>
    <scope>NUCLEOTIDE SEQUENCE [LARGE SCALE GENOMIC DNA]</scope>
</reference>
<sequence>MEVALERQMGRQDVQCLCSGPTSSMAIWLLCILTIERGLTMVSCYTNSDFPDATAGTGDSIYSDCMEVALERQMGRQDVQCLCSGPKNSMAIWSLYTLRTERGLVMASCSKDYTRESSVLKFLSFVVFLDQSFKPYNGVVHFDDSFH</sequence>
<evidence type="ECO:0000313" key="2">
    <source>
        <dbReference type="Proteomes" id="UP000499080"/>
    </source>
</evidence>
<keyword evidence="2" id="KW-1185">Reference proteome</keyword>
<gene>
    <name evidence="1" type="ORF">AVEN_129322_1</name>
</gene>
<name>A0A4Y2T4G9_ARAVE</name>
<accession>A0A4Y2T4G9</accession>
<dbReference type="Proteomes" id="UP000499080">
    <property type="component" value="Unassembled WGS sequence"/>
</dbReference>
<protein>
    <submittedName>
        <fullName evidence="1">Uncharacterized protein</fullName>
    </submittedName>
</protein>
<proteinExistence type="predicted"/>